<protein>
    <submittedName>
        <fullName evidence="1">Uncharacterized protein</fullName>
    </submittedName>
</protein>
<accession>A0A1R4HI76</accession>
<keyword evidence="2" id="KW-1185">Reference proteome</keyword>
<gene>
    <name evidence="1" type="ORF">CRENPOLYSF1_800009</name>
</gene>
<sequence>MVIKEQKTEALCPQLDGTEEQPVTYPSGLHYFANVYRVYNIVQRKFT</sequence>
<evidence type="ECO:0000313" key="1">
    <source>
        <dbReference type="EMBL" id="SJM95927.1"/>
    </source>
</evidence>
<dbReference type="EMBL" id="FUKI01000160">
    <property type="protein sequence ID" value="SJM95927.1"/>
    <property type="molecule type" value="Genomic_DNA"/>
</dbReference>
<reference evidence="2" key="1">
    <citation type="submission" date="2017-02" db="EMBL/GenBank/DDBJ databases">
        <authorList>
            <person name="Daims H."/>
        </authorList>
    </citation>
    <scope>NUCLEOTIDE SEQUENCE [LARGE SCALE GENOMIC DNA]</scope>
</reference>
<name>A0A1R4HI76_9GAMM</name>
<dbReference type="AlphaFoldDB" id="A0A1R4HI76"/>
<evidence type="ECO:0000313" key="2">
    <source>
        <dbReference type="Proteomes" id="UP000195667"/>
    </source>
</evidence>
<organism evidence="1 2">
    <name type="scientific">Crenothrix polyspora</name>
    <dbReference type="NCBI Taxonomy" id="360316"/>
    <lineage>
        <taxon>Bacteria</taxon>
        <taxon>Pseudomonadati</taxon>
        <taxon>Pseudomonadota</taxon>
        <taxon>Gammaproteobacteria</taxon>
        <taxon>Methylococcales</taxon>
        <taxon>Crenotrichaceae</taxon>
        <taxon>Crenothrix</taxon>
    </lineage>
</organism>
<dbReference type="Proteomes" id="UP000195667">
    <property type="component" value="Unassembled WGS sequence"/>
</dbReference>
<proteinExistence type="predicted"/>